<dbReference type="OrthoDB" id="284838at2"/>
<keyword evidence="1" id="KW-1133">Transmembrane helix</keyword>
<name>A0A1I0AQK4_9FIRM</name>
<dbReference type="RefSeq" id="WP_090440331.1">
    <property type="nucleotide sequence ID" value="NZ_FOHU01000003.1"/>
</dbReference>
<dbReference type="EMBL" id="FOHU01000003">
    <property type="protein sequence ID" value="SES96575.1"/>
    <property type="molecule type" value="Genomic_DNA"/>
</dbReference>
<accession>A0A1I0AQK4</accession>
<dbReference type="STRING" id="426128.SAMN05660297_01036"/>
<dbReference type="AlphaFoldDB" id="A0A1I0AQK4"/>
<evidence type="ECO:0000313" key="3">
    <source>
        <dbReference type="Proteomes" id="UP000199568"/>
    </source>
</evidence>
<gene>
    <name evidence="2" type="ORF">SAMN05660297_01036</name>
</gene>
<organism evidence="2 3">
    <name type="scientific">Natronincola peptidivorans</name>
    <dbReference type="NCBI Taxonomy" id="426128"/>
    <lineage>
        <taxon>Bacteria</taxon>
        <taxon>Bacillati</taxon>
        <taxon>Bacillota</taxon>
        <taxon>Clostridia</taxon>
        <taxon>Peptostreptococcales</taxon>
        <taxon>Natronincolaceae</taxon>
        <taxon>Natronincola</taxon>
    </lineage>
</organism>
<keyword evidence="1" id="KW-0472">Membrane</keyword>
<reference evidence="2 3" key="1">
    <citation type="submission" date="2016-10" db="EMBL/GenBank/DDBJ databases">
        <authorList>
            <person name="de Groot N.N."/>
        </authorList>
    </citation>
    <scope>NUCLEOTIDE SEQUENCE [LARGE SCALE GENOMIC DNA]</scope>
    <source>
        <strain evidence="2 3">DSM 18979</strain>
    </source>
</reference>
<sequence>MQDRRKRVYIKITILILSSILVTTHIIKTTAAMELSMKDDTYFLPVNQAHYVLQPSILETIKREIIEDQEKNDAKETILEEIEKPSVESEEKEKNQINEKPIVQPDNSLRGYLNDYVLEVIKTYNYRERSYPYLLNKDYDNYNGVTATLHYKNQVLLKAHPSGSRASHCSGITFEVFFKAMQERNQQLGISVDDFNGMTWDELYDFVLTWYAALGPKTQSNIAIAVEKYGIGQQIKRLEDAKPGDFIDISRENNTGHTAVFLGWIKEENRIIGFEYWSSQDSTNGISYHKEYFNVTGAHGRKYGNVRIDKVYIARILPVSQYRAFK</sequence>
<feature type="transmembrane region" description="Helical" evidence="1">
    <location>
        <begin position="9"/>
        <end position="27"/>
    </location>
</feature>
<proteinExistence type="predicted"/>
<protein>
    <submittedName>
        <fullName evidence="2">Uncharacterized protein</fullName>
    </submittedName>
</protein>
<keyword evidence="3" id="KW-1185">Reference proteome</keyword>
<evidence type="ECO:0000256" key="1">
    <source>
        <dbReference type="SAM" id="Phobius"/>
    </source>
</evidence>
<keyword evidence="1" id="KW-0812">Transmembrane</keyword>
<dbReference type="Proteomes" id="UP000199568">
    <property type="component" value="Unassembled WGS sequence"/>
</dbReference>
<evidence type="ECO:0000313" key="2">
    <source>
        <dbReference type="EMBL" id="SES96575.1"/>
    </source>
</evidence>